<dbReference type="Gene3D" id="3.50.30.30">
    <property type="match status" value="1"/>
</dbReference>
<dbReference type="Gene3D" id="3.40.630.10">
    <property type="entry name" value="Zn peptidases"/>
    <property type="match status" value="2"/>
</dbReference>
<accession>A0A1I5XPA5</accession>
<dbReference type="PANTHER" id="PTHR12147:SF26">
    <property type="entry name" value="PEPTIDASE M28 DOMAIN-CONTAINING PROTEIN"/>
    <property type="match status" value="1"/>
</dbReference>
<dbReference type="GO" id="GO:0006508">
    <property type="term" value="P:proteolysis"/>
    <property type="evidence" value="ECO:0007669"/>
    <property type="project" value="InterPro"/>
</dbReference>
<dbReference type="InterPro" id="IPR007484">
    <property type="entry name" value="Peptidase_M28"/>
</dbReference>
<dbReference type="STRING" id="1227077.SAMN04515668_1975"/>
<keyword evidence="3" id="KW-0378">Hydrolase</keyword>
<organism evidence="3 4">
    <name type="scientific">Hymenobacter arizonensis</name>
    <name type="common">Siccationidurans arizonensis</name>
    <dbReference type="NCBI Taxonomy" id="1227077"/>
    <lineage>
        <taxon>Bacteria</taxon>
        <taxon>Pseudomonadati</taxon>
        <taxon>Bacteroidota</taxon>
        <taxon>Cytophagia</taxon>
        <taxon>Cytophagales</taxon>
        <taxon>Hymenobacteraceae</taxon>
        <taxon>Hymenobacter</taxon>
    </lineage>
</organism>
<keyword evidence="3" id="KW-0121">Carboxypeptidase</keyword>
<evidence type="ECO:0000313" key="3">
    <source>
        <dbReference type="EMBL" id="SFQ33813.1"/>
    </source>
</evidence>
<name>A0A1I5XPA5_HYMAR</name>
<gene>
    <name evidence="3" type="ORF">SAMN04515668_1975</name>
</gene>
<dbReference type="Proteomes" id="UP000199029">
    <property type="component" value="Unassembled WGS sequence"/>
</dbReference>
<reference evidence="4" key="1">
    <citation type="submission" date="2016-10" db="EMBL/GenBank/DDBJ databases">
        <authorList>
            <person name="Varghese N."/>
            <person name="Submissions S."/>
        </authorList>
    </citation>
    <scope>NUCLEOTIDE SEQUENCE [LARGE SCALE GENOMIC DNA]</scope>
    <source>
        <strain evidence="4">OR362-8,ATCC BAA-1266,JCM 13504</strain>
    </source>
</reference>
<dbReference type="SUPFAM" id="SSF53187">
    <property type="entry name" value="Zn-dependent exopeptidases"/>
    <property type="match status" value="1"/>
</dbReference>
<dbReference type="AlphaFoldDB" id="A0A1I5XPA5"/>
<proteinExistence type="predicted"/>
<dbReference type="GO" id="GO:0008235">
    <property type="term" value="F:metalloexopeptidase activity"/>
    <property type="evidence" value="ECO:0007669"/>
    <property type="project" value="InterPro"/>
</dbReference>
<protein>
    <submittedName>
        <fullName evidence="3">Zn-dependent amino-or carboxypeptidase, M28 family</fullName>
    </submittedName>
</protein>
<feature type="chain" id="PRO_5011676701" evidence="1">
    <location>
        <begin position="22"/>
        <end position="555"/>
    </location>
</feature>
<sequence>MTNKSLIIALLALASVAPAYAQDKIKVKTKTKKSRSAPAQAAAPAPAVETDWSVKYADLVSADRLRAHLSVLASDEYEGRETGMKGQHMAAEYVAEQFKKAGLTGPVSDAAAPYLQRFNLEQVSWAEGANLKVGNTTYKWLVDFYGLGDSPFTQATTVKPVFLGYGIEQDGYSDYAGQDVKGKDVLIALGEPTSTDGKSLLSADGSPTKWGTDYRGKAQLATQKGARSVFFVDLNPNSNFSKQTARLAPYISRPSTVMVTEQQPSRAAAFFVSPAVALQLLGTTDAKMKDYLAKINTTKKPVASTFKVKPMQIQAARTRTPLPTENALGFIEGSDKKEDIIVISAHHDHLGIQNGVVFNGADDDGSGTSAIITMAEAFAKAKAEGHGSRRSLLFLSVTGEEKGLFGSEYYSKNPVFPMAQTMVDLNVDMIGRTDVEHEGKADYVYVIGSDKLASQLKVVQEEQNAKYTQLDLDYRFDDPADPNRFYYRSDHYNFAVNKVPVSFFFNGVHADYHKETDEISKIEFPKMEKRAKLVFHLAWELANREERIVVDSNKP</sequence>
<dbReference type="RefSeq" id="WP_092671756.1">
    <property type="nucleotide sequence ID" value="NZ_FOXS01000002.1"/>
</dbReference>
<keyword evidence="4" id="KW-1185">Reference proteome</keyword>
<dbReference type="EMBL" id="FOXS01000002">
    <property type="protein sequence ID" value="SFQ33813.1"/>
    <property type="molecule type" value="Genomic_DNA"/>
</dbReference>
<dbReference type="GO" id="GO:0004180">
    <property type="term" value="F:carboxypeptidase activity"/>
    <property type="evidence" value="ECO:0007669"/>
    <property type="project" value="UniProtKB-KW"/>
</dbReference>
<feature type="signal peptide" evidence="1">
    <location>
        <begin position="1"/>
        <end position="21"/>
    </location>
</feature>
<keyword evidence="3" id="KW-0645">Protease</keyword>
<dbReference type="InterPro" id="IPR045175">
    <property type="entry name" value="M28_fam"/>
</dbReference>
<keyword evidence="1" id="KW-0732">Signal</keyword>
<evidence type="ECO:0000313" key="4">
    <source>
        <dbReference type="Proteomes" id="UP000199029"/>
    </source>
</evidence>
<feature type="domain" description="Peptidase M28" evidence="2">
    <location>
        <begin position="328"/>
        <end position="537"/>
    </location>
</feature>
<evidence type="ECO:0000259" key="2">
    <source>
        <dbReference type="Pfam" id="PF04389"/>
    </source>
</evidence>
<dbReference type="OrthoDB" id="844214at2"/>
<evidence type="ECO:0000256" key="1">
    <source>
        <dbReference type="SAM" id="SignalP"/>
    </source>
</evidence>
<dbReference type="Pfam" id="PF04389">
    <property type="entry name" value="Peptidase_M28"/>
    <property type="match status" value="1"/>
</dbReference>
<dbReference type="PANTHER" id="PTHR12147">
    <property type="entry name" value="METALLOPEPTIDASE M28 FAMILY MEMBER"/>
    <property type="match status" value="1"/>
</dbReference>